<evidence type="ECO:0000313" key="1">
    <source>
        <dbReference type="EMBL" id="WLH12510.1"/>
    </source>
</evidence>
<dbReference type="InterPro" id="IPR044668">
    <property type="entry name" value="PuuD-like"/>
</dbReference>
<dbReference type="CDD" id="cd01745">
    <property type="entry name" value="GATase1_2"/>
    <property type="match status" value="1"/>
</dbReference>
<reference evidence="1 2" key="1">
    <citation type="submission" date="2023-02" db="EMBL/GenBank/DDBJ databases">
        <title>Evolution of Hrp T3SS in non-pathogenic Pseudomonas fluorescens.</title>
        <authorList>
            <person name="Liao K."/>
            <person name="Wei H."/>
            <person name="Gu Y."/>
        </authorList>
    </citation>
    <scope>NUCLEOTIDE SEQUENCE [LARGE SCALE GENOMIC DNA]</scope>
    <source>
        <strain evidence="1 2">FP205</strain>
    </source>
</reference>
<proteinExistence type="predicted"/>
<keyword evidence="1" id="KW-0378">Hydrolase</keyword>
<name>A0ABY9GA54_9PSED</name>
<keyword evidence="2" id="KW-1185">Reference proteome</keyword>
<dbReference type="PROSITE" id="PS51273">
    <property type="entry name" value="GATASE_TYPE_1"/>
    <property type="match status" value="1"/>
</dbReference>
<accession>A0ABY9GA54</accession>
<protein>
    <submittedName>
        <fullName evidence="1">Gamma-glutamyl-gamma-aminobutyrate hydrolase family protein</fullName>
    </submittedName>
</protein>
<dbReference type="Gene3D" id="3.40.50.880">
    <property type="match status" value="1"/>
</dbReference>
<evidence type="ECO:0000313" key="2">
    <source>
        <dbReference type="Proteomes" id="UP001230339"/>
    </source>
</evidence>
<dbReference type="InterPro" id="IPR029062">
    <property type="entry name" value="Class_I_gatase-like"/>
</dbReference>
<dbReference type="Proteomes" id="UP001230339">
    <property type="component" value="Chromosome"/>
</dbReference>
<dbReference type="SUPFAM" id="SSF52317">
    <property type="entry name" value="Class I glutamine amidotransferase-like"/>
    <property type="match status" value="1"/>
</dbReference>
<gene>
    <name evidence="1" type="ORF">PSH57_27540</name>
</gene>
<dbReference type="GO" id="GO:0016787">
    <property type="term" value="F:hydrolase activity"/>
    <property type="evidence" value="ECO:0007669"/>
    <property type="project" value="UniProtKB-KW"/>
</dbReference>
<organism evidence="1 2">
    <name type="scientific">Pseudomonas hefeiensis</name>
    <dbReference type="NCBI Taxonomy" id="2738125"/>
    <lineage>
        <taxon>Bacteria</taxon>
        <taxon>Pseudomonadati</taxon>
        <taxon>Pseudomonadota</taxon>
        <taxon>Gammaproteobacteria</taxon>
        <taxon>Pseudomonadales</taxon>
        <taxon>Pseudomonadaceae</taxon>
        <taxon>Pseudomonas</taxon>
    </lineage>
</organism>
<dbReference type="PANTHER" id="PTHR43235:SF1">
    <property type="entry name" value="GLUTAMINE AMIDOTRANSFERASE PB2B2.05-RELATED"/>
    <property type="match status" value="1"/>
</dbReference>
<sequence length="262" mass="27702">MSRLPLIGVTTCSRQIGLHAYHISGDKYSRAVATAAKGLPMLIPSLADLFSPSDILDALDGILFTGSPSNIEPVHYQGPASAPGTDHDPARDATTLPLIRAAVDAGVPVLGICRGFQEMNVAFGGSLHQNVHEVGTFIDHREDDTQSVDVQYGPAHAMHIQPGGILAGLGLPQVIEVNSIHSQGIERLAPGLRAEALAADGLIEAVSMAQGKAFALGVQWHPEWEVSSNPYYLAIFQAFGDACRARARARATQRDADASNNA</sequence>
<dbReference type="Pfam" id="PF07722">
    <property type="entry name" value="Peptidase_C26"/>
    <property type="match status" value="1"/>
</dbReference>
<dbReference type="RefSeq" id="WP_305386719.1">
    <property type="nucleotide sequence ID" value="NZ_CP117426.1"/>
</dbReference>
<dbReference type="PANTHER" id="PTHR43235">
    <property type="entry name" value="GLUTAMINE AMIDOTRANSFERASE PB2B2.05-RELATED"/>
    <property type="match status" value="1"/>
</dbReference>
<dbReference type="InterPro" id="IPR011697">
    <property type="entry name" value="Peptidase_C26"/>
</dbReference>
<dbReference type="EMBL" id="CP117449">
    <property type="protein sequence ID" value="WLH12510.1"/>
    <property type="molecule type" value="Genomic_DNA"/>
</dbReference>